<evidence type="ECO:0000313" key="2">
    <source>
        <dbReference type="EMBL" id="AIK95790.1"/>
    </source>
</evidence>
<sequence length="63" mass="7132">MGILPGKNCLPDHNFIATWQKLPTLSLSFPFFKKPKSQGIAGFLVLAWLLLTLCTNRYVRVLI</sequence>
<accession>A0A077AYJ2</accession>
<dbReference type="AlphaFoldDB" id="A0A077AYJ2"/>
<organism evidence="2 3">
    <name type="scientific">Candidatus Odyssella acanthamoebae</name>
    <dbReference type="NCBI Taxonomy" id="91604"/>
    <lineage>
        <taxon>Bacteria</taxon>
        <taxon>Pseudomonadati</taxon>
        <taxon>Pseudomonadota</taxon>
        <taxon>Alphaproteobacteria</taxon>
        <taxon>Holosporales</taxon>
        <taxon>Candidatus Paracaedibacteraceae</taxon>
        <taxon>Candidatus Odyssella</taxon>
    </lineage>
</organism>
<evidence type="ECO:0000313" key="3">
    <source>
        <dbReference type="Proteomes" id="UP000028926"/>
    </source>
</evidence>
<protein>
    <submittedName>
        <fullName evidence="2">Uncharacterized protein</fullName>
    </submittedName>
</protein>
<dbReference type="STRING" id="91604.ID47_02145"/>
<proteinExistence type="predicted"/>
<reference evidence="2 3" key="1">
    <citation type="submission" date="2014-07" db="EMBL/GenBank/DDBJ databases">
        <title>Comparative genomic insights into amoeba endosymbionts belonging to the families of Holosporaceae and Candidatus Midichloriaceae within Rickettsiales.</title>
        <authorList>
            <person name="Wang Z."/>
            <person name="Wu M."/>
        </authorList>
    </citation>
    <scope>NUCLEOTIDE SEQUENCE [LARGE SCALE GENOMIC DNA]</scope>
    <source>
        <strain evidence="2">PRA3</strain>
    </source>
</reference>
<evidence type="ECO:0000256" key="1">
    <source>
        <dbReference type="SAM" id="Phobius"/>
    </source>
</evidence>
<name>A0A077AYJ2_9PROT</name>
<keyword evidence="3" id="KW-1185">Reference proteome</keyword>
<gene>
    <name evidence="2" type="ORF">ID47_02145</name>
</gene>
<dbReference type="Proteomes" id="UP000028926">
    <property type="component" value="Chromosome"/>
</dbReference>
<keyword evidence="1" id="KW-1133">Transmembrane helix</keyword>
<dbReference type="HOGENOM" id="CLU_2877461_0_0_5"/>
<dbReference type="EMBL" id="CP008941">
    <property type="protein sequence ID" value="AIK95790.1"/>
    <property type="molecule type" value="Genomic_DNA"/>
</dbReference>
<keyword evidence="1" id="KW-0472">Membrane</keyword>
<feature type="transmembrane region" description="Helical" evidence="1">
    <location>
        <begin position="40"/>
        <end position="59"/>
    </location>
</feature>
<dbReference type="KEGG" id="paca:ID47_02145"/>
<keyword evidence="1" id="KW-0812">Transmembrane</keyword>